<proteinExistence type="predicted"/>
<dbReference type="GeneID" id="27674111"/>
<sequence length="93" mass="10525">MQICEGETKNAGICARRSMVDCCLDLQITLISAPDFSIHFTCWVCTTLFRRRRVIRQLVQLPYRSITSSTPIGRLGLTVQLHTSMDGFNTCPM</sequence>
<organism evidence="1 2">
    <name type="scientific">Penicillium expansum</name>
    <name type="common">Blue mold rot fungus</name>
    <dbReference type="NCBI Taxonomy" id="27334"/>
    <lineage>
        <taxon>Eukaryota</taxon>
        <taxon>Fungi</taxon>
        <taxon>Dikarya</taxon>
        <taxon>Ascomycota</taxon>
        <taxon>Pezizomycotina</taxon>
        <taxon>Eurotiomycetes</taxon>
        <taxon>Eurotiomycetidae</taxon>
        <taxon>Eurotiales</taxon>
        <taxon>Aspergillaceae</taxon>
        <taxon>Penicillium</taxon>
    </lineage>
</organism>
<protein>
    <submittedName>
        <fullName evidence="1">Uncharacterized protein</fullName>
    </submittedName>
</protein>
<dbReference type="VEuPathDB" id="FungiDB:PEXP_015680"/>
<evidence type="ECO:0000313" key="1">
    <source>
        <dbReference type="EMBL" id="KGO61920.1"/>
    </source>
</evidence>
<comment type="caution">
    <text evidence="1">The sequence shown here is derived from an EMBL/GenBank/DDBJ whole genome shotgun (WGS) entry which is preliminary data.</text>
</comment>
<accession>A0A0A2KC30</accession>
<dbReference type="HOGENOM" id="CLU_2400364_0_0_1"/>
<evidence type="ECO:0000313" key="2">
    <source>
        <dbReference type="Proteomes" id="UP000030143"/>
    </source>
</evidence>
<dbReference type="EMBL" id="JQFZ01000027">
    <property type="protein sequence ID" value="KGO61920.1"/>
    <property type="molecule type" value="Genomic_DNA"/>
</dbReference>
<gene>
    <name evidence="1" type="ORF">PEX2_014160</name>
</gene>
<reference evidence="1 2" key="1">
    <citation type="journal article" date="2015" name="Mol. Plant Microbe Interact.">
        <title>Genome, transcriptome, and functional analyses of Penicillium expansum provide new insights into secondary metabolism and pathogenicity.</title>
        <authorList>
            <person name="Ballester A.R."/>
            <person name="Marcet-Houben M."/>
            <person name="Levin E."/>
            <person name="Sela N."/>
            <person name="Selma-Lazaro C."/>
            <person name="Carmona L."/>
            <person name="Wisniewski M."/>
            <person name="Droby S."/>
            <person name="Gonzalez-Candelas L."/>
            <person name="Gabaldon T."/>
        </authorList>
    </citation>
    <scope>NUCLEOTIDE SEQUENCE [LARGE SCALE GENOMIC DNA]</scope>
    <source>
        <strain evidence="1 2">MD-8</strain>
    </source>
</reference>
<dbReference type="Proteomes" id="UP000030143">
    <property type="component" value="Unassembled WGS sequence"/>
</dbReference>
<keyword evidence="2" id="KW-1185">Reference proteome</keyword>
<dbReference type="RefSeq" id="XP_016602586.1">
    <property type="nucleotide sequence ID" value="XM_016738692.1"/>
</dbReference>
<dbReference type="AlphaFoldDB" id="A0A0A2KC30"/>
<name>A0A0A2KC30_PENEN</name>